<feature type="chain" id="PRO_5005830976" evidence="1">
    <location>
        <begin position="20"/>
        <end position="192"/>
    </location>
</feature>
<accession>A0A0M9A272</accession>
<protein>
    <submittedName>
        <fullName evidence="2">Uncharacterized protein</fullName>
    </submittedName>
</protein>
<organism evidence="2 3">
    <name type="scientific">Melipona quadrifasciata</name>
    <dbReference type="NCBI Taxonomy" id="166423"/>
    <lineage>
        <taxon>Eukaryota</taxon>
        <taxon>Metazoa</taxon>
        <taxon>Ecdysozoa</taxon>
        <taxon>Arthropoda</taxon>
        <taxon>Hexapoda</taxon>
        <taxon>Insecta</taxon>
        <taxon>Pterygota</taxon>
        <taxon>Neoptera</taxon>
        <taxon>Endopterygota</taxon>
        <taxon>Hymenoptera</taxon>
        <taxon>Apocrita</taxon>
        <taxon>Aculeata</taxon>
        <taxon>Apoidea</taxon>
        <taxon>Anthophila</taxon>
        <taxon>Apidae</taxon>
        <taxon>Melipona</taxon>
    </lineage>
</organism>
<proteinExistence type="predicted"/>
<evidence type="ECO:0000313" key="3">
    <source>
        <dbReference type="Proteomes" id="UP000053105"/>
    </source>
</evidence>
<keyword evidence="1" id="KW-0732">Signal</keyword>
<name>A0A0M9A272_9HYME</name>
<evidence type="ECO:0000313" key="2">
    <source>
        <dbReference type="EMBL" id="KOX75775.1"/>
    </source>
</evidence>
<evidence type="ECO:0000256" key="1">
    <source>
        <dbReference type="SAM" id="SignalP"/>
    </source>
</evidence>
<keyword evidence="3" id="KW-1185">Reference proteome</keyword>
<sequence>MHILPLSIFLLNKFHLVVPITSIALPPQRRDFKHQSTYETFEDTSEQYRSPKLCRTSKVKHSDNQTLRILQTRKAILESLVASELGSFEILFKVQLSLLHQDSCDPQEAFVLNFLNVKRGVNKKEKEGSLDEERGLFAGNEEILSLWTGMMATPLTVVLEYWLSRPPPLFQNDVSFAPLMDATRHSRLVAIC</sequence>
<reference evidence="2 3" key="1">
    <citation type="submission" date="2015-07" db="EMBL/GenBank/DDBJ databases">
        <title>The genome of Melipona quadrifasciata.</title>
        <authorList>
            <person name="Pan H."/>
            <person name="Kapheim K."/>
        </authorList>
    </citation>
    <scope>NUCLEOTIDE SEQUENCE [LARGE SCALE GENOMIC DNA]</scope>
    <source>
        <strain evidence="2">0111107301</strain>
        <tissue evidence="2">Whole body</tissue>
    </source>
</reference>
<dbReference type="EMBL" id="KQ435758">
    <property type="protein sequence ID" value="KOX75775.1"/>
    <property type="molecule type" value="Genomic_DNA"/>
</dbReference>
<gene>
    <name evidence="2" type="ORF">WN51_12563</name>
</gene>
<feature type="signal peptide" evidence="1">
    <location>
        <begin position="1"/>
        <end position="19"/>
    </location>
</feature>
<dbReference type="Proteomes" id="UP000053105">
    <property type="component" value="Unassembled WGS sequence"/>
</dbReference>
<dbReference type="AlphaFoldDB" id="A0A0M9A272"/>